<reference evidence="8" key="1">
    <citation type="journal article" date="2022" name="bioRxiv">
        <title>Genomics of Preaxostyla Flagellates Illuminates Evolutionary Transitions and the Path Towards Mitochondrial Loss.</title>
        <authorList>
            <person name="Novak L.V.F."/>
            <person name="Treitli S.C."/>
            <person name="Pyrih J."/>
            <person name="Halakuc P."/>
            <person name="Pipaliya S.V."/>
            <person name="Vacek V."/>
            <person name="Brzon O."/>
            <person name="Soukal P."/>
            <person name="Eme L."/>
            <person name="Dacks J.B."/>
            <person name="Karnkowska A."/>
            <person name="Elias M."/>
            <person name="Hampl V."/>
        </authorList>
    </citation>
    <scope>NUCLEOTIDE SEQUENCE</scope>
    <source>
        <strain evidence="8">RCP-MX</strain>
    </source>
</reference>
<evidence type="ECO:0000256" key="6">
    <source>
        <dbReference type="SAM" id="MobiDB-lite"/>
    </source>
</evidence>
<evidence type="ECO:0000256" key="4">
    <source>
        <dbReference type="ARBA" id="ARBA00023069"/>
    </source>
</evidence>
<dbReference type="InterPro" id="IPR013783">
    <property type="entry name" value="Ig-like_fold"/>
</dbReference>
<feature type="compositionally biased region" description="Pro residues" evidence="6">
    <location>
        <begin position="378"/>
        <end position="392"/>
    </location>
</feature>
<gene>
    <name evidence="8" type="ORF">PAPYR_9292</name>
</gene>
<evidence type="ECO:0000313" key="8">
    <source>
        <dbReference type="EMBL" id="KAJ4455693.1"/>
    </source>
</evidence>
<evidence type="ECO:0000256" key="2">
    <source>
        <dbReference type="ARBA" id="ARBA00004496"/>
    </source>
</evidence>
<feature type="domain" description="HYDIN/VesB/CFA65-like Ig-like" evidence="7">
    <location>
        <begin position="487"/>
        <end position="582"/>
    </location>
</feature>
<name>A0ABQ8UAC4_9EUKA</name>
<keyword evidence="3" id="KW-0963">Cytoplasm</keyword>
<keyword evidence="4" id="KW-0969">Cilium</keyword>
<dbReference type="Pfam" id="PF22544">
    <property type="entry name" value="HYDIN_VesB_CFA65-like_Ig"/>
    <property type="match status" value="1"/>
</dbReference>
<sequence length="966" mass="104662">MDLPRTLRECTGLGELVLARDSLWWWEVEPNAINHGRDRKRRKKSGKKRRDEKTFGGHVFSILSTIFSEEVEPRGDTLNSAIQISSKVFTVTPPSVEFREVAAGEPRSMKLAIKNRTAVPRSIRLTSPHITQFQLKFSPGRPIAPGLSVIAEITFSADVDKDYFDEILVLSDPLPGEESCEPLRIPLCAYIPYADIQFDSFVNFGTVNQDSCITRWVTLTNTGKQRGEYRFVYDESLPIQITPTAGTLDPKGGSHSADRVKVDFHAKDCGVFRALAQVQLAGQPPRILDINASVVTQRVELVLPGGGGLLENVFFGSVYFGETRIVKAMLANLGPRPASFRVLVDSQHAQPLGGAADGQPTTPMGGARSRTPNETPDLPTPPSTPAAPPAPAPDAAVSLGETLLASGGAAPDQRAGIIRIDKWEGSVPAYGQVEVQFQFRPIRPRVTRGFSAVPQSEGQLFRTALTVEVVETTQKLRVALTGEGHVPRVSLSENQCHFGQCPVGERRDMSVTMKNCSEHLPLTFEIAPIAHFQARPATGRLLPLQSQPILFTFRPTQLGTIRRDVKISICGGVSQLRLRVTGEAAVPSALVAAAETLGAPPAETGSPAPQADRGLSKSVTGSMQLMLKAAGRPKAGTLRSMRDFEPKVNYVDPGTQTIGAETRAFTRRDIAEQYPTQFPLRSSKATYTLDERLAVRAHSAQYTNYLRVCREEREAAIQRARGATVPNVLSSLDLGLEHASGLADPEPLVDFSDVPLPTLTAPSSEATTRAAPAIKPKQRPQLVDTAHLIKHKFKAKPATSNEAHDCVMPLSVQDLMLISIGARQIDFGRVCVHSVTSRSLNVSNDLTSHVAVTVLVEDEELKLSAPETQIIPPGAMAGFDITIRPESVQLFRGQLTVRVNGADIFKVAVSAEVGVVASVGRRMGVIPRDAVLVDMVVMTGSCVKGCESWRSAVGWAPSPILLLIRC</sequence>
<dbReference type="Gene3D" id="2.60.40.10">
    <property type="entry name" value="Immunoglobulins"/>
    <property type="match status" value="5"/>
</dbReference>
<feature type="region of interest" description="Disordered" evidence="6">
    <location>
        <begin position="350"/>
        <end position="395"/>
    </location>
</feature>
<protein>
    <submittedName>
        <fullName evidence="8">Flagellar associated protein</fullName>
    </submittedName>
</protein>
<comment type="subcellular location">
    <subcellularLocation>
        <location evidence="1">Cell projection</location>
        <location evidence="1">Cilium</location>
    </subcellularLocation>
    <subcellularLocation>
        <location evidence="2">Cytoplasm</location>
    </subcellularLocation>
</comment>
<keyword evidence="9" id="KW-1185">Reference proteome</keyword>
<organism evidence="8 9">
    <name type="scientific">Paratrimastix pyriformis</name>
    <dbReference type="NCBI Taxonomy" id="342808"/>
    <lineage>
        <taxon>Eukaryota</taxon>
        <taxon>Metamonada</taxon>
        <taxon>Preaxostyla</taxon>
        <taxon>Paratrimastigidae</taxon>
        <taxon>Paratrimastix</taxon>
    </lineage>
</organism>
<dbReference type="Proteomes" id="UP001141327">
    <property type="component" value="Unassembled WGS sequence"/>
</dbReference>
<dbReference type="EMBL" id="JAPMOS010000096">
    <property type="protein sequence ID" value="KAJ4455693.1"/>
    <property type="molecule type" value="Genomic_DNA"/>
</dbReference>
<dbReference type="PANTHER" id="PTHR45912">
    <property type="entry name" value="CILIA- AND FLAGELLA-ASSOCIATED PROTEIN 47"/>
    <property type="match status" value="1"/>
</dbReference>
<proteinExistence type="predicted"/>
<evidence type="ECO:0000313" key="9">
    <source>
        <dbReference type="Proteomes" id="UP001141327"/>
    </source>
</evidence>
<accession>A0ABQ8UAC4</accession>
<evidence type="ECO:0000256" key="5">
    <source>
        <dbReference type="ARBA" id="ARBA00023273"/>
    </source>
</evidence>
<dbReference type="PANTHER" id="PTHR45912:SF3">
    <property type="entry name" value="CILIA- AND FLAGELLA-ASSOCIATED PROTEIN 47"/>
    <property type="match status" value="1"/>
</dbReference>
<keyword evidence="8" id="KW-0282">Flagellum</keyword>
<evidence type="ECO:0000256" key="1">
    <source>
        <dbReference type="ARBA" id="ARBA00004138"/>
    </source>
</evidence>
<comment type="caution">
    <text evidence="8">The sequence shown here is derived from an EMBL/GenBank/DDBJ whole genome shotgun (WGS) entry which is preliminary data.</text>
</comment>
<evidence type="ECO:0000256" key="3">
    <source>
        <dbReference type="ARBA" id="ARBA00022490"/>
    </source>
</evidence>
<dbReference type="InterPro" id="IPR053879">
    <property type="entry name" value="HYDIN_VesB_CFA65-like_Ig"/>
</dbReference>
<keyword evidence="5" id="KW-0966">Cell projection</keyword>
<evidence type="ECO:0000259" key="7">
    <source>
        <dbReference type="Pfam" id="PF22544"/>
    </source>
</evidence>